<dbReference type="InterPro" id="IPR046342">
    <property type="entry name" value="CBS_dom_sf"/>
</dbReference>
<dbReference type="RefSeq" id="WP_004625514.1">
    <property type="nucleotide sequence ID" value="NZ_AORV01000031.1"/>
</dbReference>
<dbReference type="STRING" id="1195236.CTER_2041"/>
<dbReference type="AlphaFoldDB" id="S0FJN9"/>
<dbReference type="InterPro" id="IPR000160">
    <property type="entry name" value="GGDEF_dom"/>
</dbReference>
<dbReference type="PATRIC" id="fig|1195236.3.peg.2346"/>
<dbReference type="Pfam" id="PF00571">
    <property type="entry name" value="CBS"/>
    <property type="match status" value="1"/>
</dbReference>
<evidence type="ECO:0000259" key="3">
    <source>
        <dbReference type="PROSITE" id="PS51371"/>
    </source>
</evidence>
<sequence>MIRKVFEIMIKDYTTVDAFWGIRRVQKIVEKDHYDCFPVIENGEIVGILTRNDLITAHPNRIVLDAMSGRCKYIDENESVWSAKELFEDESSQILIVTHGDEVTGVIMKSAVDIESGKHVDMLTGLYKSSYIIHKSQKLLDQGGEISIIFFDVNNFGYINKKYGHTVGDNILKEISKILKECVPADTFLCRYGGDEFALLTGKCAEDCEVLAQSVLNRVRQHNFICDINVGISAGIAGGKKRCNSRDGDMYKNITNLINLASLASTKAKKEKENLVLGFSGTIDEMAI</sequence>
<dbReference type="InterPro" id="IPR043128">
    <property type="entry name" value="Rev_trsase/Diguanyl_cyclase"/>
</dbReference>
<proteinExistence type="predicted"/>
<organism evidence="4 5">
    <name type="scientific">Ruminiclostridium cellobioparum subsp. termitidis CT1112</name>
    <dbReference type="NCBI Taxonomy" id="1195236"/>
    <lineage>
        <taxon>Bacteria</taxon>
        <taxon>Bacillati</taxon>
        <taxon>Bacillota</taxon>
        <taxon>Clostridia</taxon>
        <taxon>Eubacteriales</taxon>
        <taxon>Oscillospiraceae</taxon>
        <taxon>Ruminiclostridium</taxon>
    </lineage>
</organism>
<dbReference type="Gene3D" id="3.10.580.10">
    <property type="entry name" value="CBS-domain"/>
    <property type="match status" value="1"/>
</dbReference>
<dbReference type="InterPro" id="IPR050469">
    <property type="entry name" value="Diguanylate_Cyclase"/>
</dbReference>
<protein>
    <submittedName>
        <fullName evidence="4">Diguanylate cyclase (GGDEF) domain protein</fullName>
    </submittedName>
</protein>
<dbReference type="CDD" id="cd01949">
    <property type="entry name" value="GGDEF"/>
    <property type="match status" value="1"/>
</dbReference>
<dbReference type="SMART" id="SM00267">
    <property type="entry name" value="GGDEF"/>
    <property type="match status" value="1"/>
</dbReference>
<keyword evidence="5" id="KW-1185">Reference proteome</keyword>
<dbReference type="PANTHER" id="PTHR45138">
    <property type="entry name" value="REGULATORY COMPONENTS OF SENSORY TRANSDUCTION SYSTEM"/>
    <property type="match status" value="1"/>
</dbReference>
<dbReference type="InterPro" id="IPR000644">
    <property type="entry name" value="CBS_dom"/>
</dbReference>
<evidence type="ECO:0000259" key="2">
    <source>
        <dbReference type="PROSITE" id="PS50887"/>
    </source>
</evidence>
<evidence type="ECO:0000313" key="4">
    <source>
        <dbReference type="EMBL" id="EMS72002.1"/>
    </source>
</evidence>
<feature type="domain" description="GGDEF" evidence="2">
    <location>
        <begin position="144"/>
        <end position="281"/>
    </location>
</feature>
<accession>S0FJN9</accession>
<evidence type="ECO:0000313" key="5">
    <source>
        <dbReference type="Proteomes" id="UP000014155"/>
    </source>
</evidence>
<dbReference type="PANTHER" id="PTHR45138:SF9">
    <property type="entry name" value="DIGUANYLATE CYCLASE DGCM-RELATED"/>
    <property type="match status" value="1"/>
</dbReference>
<dbReference type="eggNOG" id="COG2905">
    <property type="taxonomic scope" value="Bacteria"/>
</dbReference>
<dbReference type="EMBL" id="AORV01000031">
    <property type="protein sequence ID" value="EMS72002.1"/>
    <property type="molecule type" value="Genomic_DNA"/>
</dbReference>
<dbReference type="NCBIfam" id="TIGR00254">
    <property type="entry name" value="GGDEF"/>
    <property type="match status" value="1"/>
</dbReference>
<dbReference type="SUPFAM" id="SSF54631">
    <property type="entry name" value="CBS-domain pair"/>
    <property type="match status" value="1"/>
</dbReference>
<dbReference type="Pfam" id="PF00990">
    <property type="entry name" value="GGDEF"/>
    <property type="match status" value="1"/>
</dbReference>
<evidence type="ECO:0000256" key="1">
    <source>
        <dbReference type="PROSITE-ProRule" id="PRU00703"/>
    </source>
</evidence>
<comment type="caution">
    <text evidence="4">The sequence shown here is derived from an EMBL/GenBank/DDBJ whole genome shotgun (WGS) entry which is preliminary data.</text>
</comment>
<gene>
    <name evidence="4" type="ORF">CTER_2041</name>
</gene>
<dbReference type="InterPro" id="IPR029787">
    <property type="entry name" value="Nucleotide_cyclase"/>
</dbReference>
<dbReference type="PROSITE" id="PS50887">
    <property type="entry name" value="GGDEF"/>
    <property type="match status" value="1"/>
</dbReference>
<keyword evidence="1" id="KW-0129">CBS domain</keyword>
<feature type="domain" description="CBS" evidence="3">
    <location>
        <begin position="9"/>
        <end position="64"/>
    </location>
</feature>
<dbReference type="Gene3D" id="3.30.70.270">
    <property type="match status" value="1"/>
</dbReference>
<dbReference type="Proteomes" id="UP000014155">
    <property type="component" value="Unassembled WGS sequence"/>
</dbReference>
<name>S0FJN9_RUMCE</name>
<dbReference type="GO" id="GO:0052621">
    <property type="term" value="F:diguanylate cyclase activity"/>
    <property type="evidence" value="ECO:0007669"/>
    <property type="project" value="TreeGrafter"/>
</dbReference>
<reference evidence="4 5" key="1">
    <citation type="journal article" date="2013" name="Genome Announc.">
        <title>Draft Genome Sequence of the Cellulolytic, Mesophilic, Anaerobic Bacterium Clostridium termitidis Strain CT1112 (DSM 5398).</title>
        <authorList>
            <person name="Lal S."/>
            <person name="Ramachandran U."/>
            <person name="Zhang X."/>
            <person name="Munir R."/>
            <person name="Sparling R."/>
            <person name="Levin D.B."/>
        </authorList>
    </citation>
    <scope>NUCLEOTIDE SEQUENCE [LARGE SCALE GENOMIC DNA]</scope>
    <source>
        <strain evidence="4 5">CT1112</strain>
    </source>
</reference>
<dbReference type="PROSITE" id="PS51371">
    <property type="entry name" value="CBS"/>
    <property type="match status" value="1"/>
</dbReference>
<dbReference type="SUPFAM" id="SSF55073">
    <property type="entry name" value="Nucleotide cyclase"/>
    <property type="match status" value="1"/>
</dbReference>